<sequence>MSTITANATAGKAIRRGPIIAALLIGAFVALLNQTLMNVALPKIMEDLNILANTAQWLTTGFMLVNGVLVPVSAYLVEKFTTRQLFITAMVLFSIGTLVCGVGTGFEMILVGRLIQAVGAGILMPLMNIVFLRIFPIEERGKAMGLMAVAMIFAPAVGPTLSGWVVQNYSWRVLFFIVLPLAIFSTLLGAKTMQNVGKVTSPSLDKLGVILSTLGFGGLLYGFSDAGTDGWGSTTVIVCLILGAVSLALFVWRQLKIDKPLLEFRIFRYNMFTLTTIINIIITMAMYSGMILLPIYLQTIRGFTPMESGLLLLPGAILMGIMSPITGIIFDKIGARWLAVIGLIITTITTWEFGHLTDSTSYTYLILTYTARMFGMSMLMMPIVTAGLNQLPQRLNSHGSAMSNTLRTIGGAMGIAVFVSLMTNRTKSTITDALVSGAVSKTDKAAMLKLSQEATINGINHAFIVATWVTVAALVLSFFIKKTSPQADFLKTEVEAEAK</sequence>
<feature type="transmembrane region" description="Helical" evidence="7">
    <location>
        <begin position="230"/>
        <end position="252"/>
    </location>
</feature>
<feature type="transmembrane region" description="Helical" evidence="7">
    <location>
        <begin position="19"/>
        <end position="37"/>
    </location>
</feature>
<feature type="transmembrane region" description="Helical" evidence="7">
    <location>
        <begin position="143"/>
        <end position="165"/>
    </location>
</feature>
<comment type="caution">
    <text evidence="9">The sequence shown here is derived from an EMBL/GenBank/DDBJ whole genome shotgun (WGS) entry which is preliminary data.</text>
</comment>
<keyword evidence="6 7" id="KW-0472">Membrane</keyword>
<keyword evidence="3" id="KW-1003">Cell membrane</keyword>
<feature type="transmembrane region" description="Helical" evidence="7">
    <location>
        <begin position="405"/>
        <end position="423"/>
    </location>
</feature>
<dbReference type="CDD" id="cd17503">
    <property type="entry name" value="MFS_LmrB_MDR_like"/>
    <property type="match status" value="1"/>
</dbReference>
<feature type="transmembrane region" description="Helical" evidence="7">
    <location>
        <begin position="57"/>
        <end position="77"/>
    </location>
</feature>
<dbReference type="PANTHER" id="PTHR42718:SF24">
    <property type="entry name" value="MAJOR FACILITATOR SUPERFAMILY (MFS) PROFILE DOMAIN-CONTAINING PROTEIN"/>
    <property type="match status" value="1"/>
</dbReference>
<keyword evidence="4 7" id="KW-0812">Transmembrane</keyword>
<dbReference type="Proteomes" id="UP000564806">
    <property type="component" value="Unassembled WGS sequence"/>
</dbReference>
<accession>A0A850EPD8</accession>
<evidence type="ECO:0000256" key="4">
    <source>
        <dbReference type="ARBA" id="ARBA00022692"/>
    </source>
</evidence>
<dbReference type="PROSITE" id="PS50850">
    <property type="entry name" value="MFS"/>
    <property type="match status" value="1"/>
</dbReference>
<keyword evidence="2" id="KW-0813">Transport</keyword>
<dbReference type="InterPro" id="IPR036259">
    <property type="entry name" value="MFS_trans_sf"/>
</dbReference>
<dbReference type="InterPro" id="IPR011701">
    <property type="entry name" value="MFS"/>
</dbReference>
<feature type="transmembrane region" description="Helical" evidence="7">
    <location>
        <begin position="459"/>
        <end position="480"/>
    </location>
</feature>
<proteinExistence type="predicted"/>
<evidence type="ECO:0000256" key="1">
    <source>
        <dbReference type="ARBA" id="ARBA00004651"/>
    </source>
</evidence>
<feature type="transmembrane region" description="Helical" evidence="7">
    <location>
        <begin position="272"/>
        <end position="297"/>
    </location>
</feature>
<dbReference type="AlphaFoldDB" id="A0A850EPD8"/>
<evidence type="ECO:0000256" key="3">
    <source>
        <dbReference type="ARBA" id="ARBA00022475"/>
    </source>
</evidence>
<dbReference type="Pfam" id="PF07690">
    <property type="entry name" value="MFS_1"/>
    <property type="match status" value="1"/>
</dbReference>
<protein>
    <submittedName>
        <fullName evidence="9">DHA2 family efflux MFS transporter permease subunit</fullName>
    </submittedName>
</protein>
<evidence type="ECO:0000256" key="7">
    <source>
        <dbReference type="SAM" id="Phobius"/>
    </source>
</evidence>
<evidence type="ECO:0000256" key="5">
    <source>
        <dbReference type="ARBA" id="ARBA00022989"/>
    </source>
</evidence>
<dbReference type="PANTHER" id="PTHR42718">
    <property type="entry name" value="MAJOR FACILITATOR SUPERFAMILY MULTIDRUG TRANSPORTER MFSC"/>
    <property type="match status" value="1"/>
</dbReference>
<comment type="subcellular location">
    <subcellularLocation>
        <location evidence="1">Cell membrane</location>
        <topology evidence="1">Multi-pass membrane protein</topology>
    </subcellularLocation>
</comment>
<feature type="transmembrane region" description="Helical" evidence="7">
    <location>
        <begin position="362"/>
        <end position="384"/>
    </location>
</feature>
<dbReference type="Gene3D" id="1.20.1720.10">
    <property type="entry name" value="Multidrug resistance protein D"/>
    <property type="match status" value="1"/>
</dbReference>
<evidence type="ECO:0000313" key="10">
    <source>
        <dbReference type="Proteomes" id="UP000564806"/>
    </source>
</evidence>
<name>A0A850EPD8_9BACL</name>
<keyword evidence="5 7" id="KW-1133">Transmembrane helix</keyword>
<reference evidence="9" key="1">
    <citation type="submission" date="2020-06" db="EMBL/GenBank/DDBJ databases">
        <title>Paenibacillus sp. nov., isolated from soil.</title>
        <authorList>
            <person name="Seo Y.L."/>
        </authorList>
    </citation>
    <scope>NUCLEOTIDE SEQUENCE [LARGE SCALE GENOMIC DNA]</scope>
    <source>
        <strain evidence="9">JW14</strain>
    </source>
</reference>
<evidence type="ECO:0000259" key="8">
    <source>
        <dbReference type="PROSITE" id="PS50850"/>
    </source>
</evidence>
<dbReference type="GO" id="GO:0022857">
    <property type="term" value="F:transmembrane transporter activity"/>
    <property type="evidence" value="ECO:0007669"/>
    <property type="project" value="InterPro"/>
</dbReference>
<feature type="transmembrane region" description="Helical" evidence="7">
    <location>
        <begin position="171"/>
        <end position="192"/>
    </location>
</feature>
<dbReference type="Gene3D" id="1.20.1250.20">
    <property type="entry name" value="MFS general substrate transporter like domains"/>
    <property type="match status" value="1"/>
</dbReference>
<dbReference type="InterPro" id="IPR004638">
    <property type="entry name" value="EmrB-like"/>
</dbReference>
<feature type="domain" description="Major facilitator superfamily (MFS) profile" evidence="8">
    <location>
        <begin position="19"/>
        <end position="485"/>
    </location>
</feature>
<dbReference type="NCBIfam" id="TIGR00711">
    <property type="entry name" value="efflux_EmrB"/>
    <property type="match status" value="1"/>
</dbReference>
<gene>
    <name evidence="9" type="ORF">HPT30_14850</name>
</gene>
<dbReference type="EMBL" id="JABWCS010000210">
    <property type="protein sequence ID" value="NUU61619.1"/>
    <property type="molecule type" value="Genomic_DNA"/>
</dbReference>
<dbReference type="SUPFAM" id="SSF103473">
    <property type="entry name" value="MFS general substrate transporter"/>
    <property type="match status" value="1"/>
</dbReference>
<keyword evidence="10" id="KW-1185">Reference proteome</keyword>
<evidence type="ECO:0000256" key="6">
    <source>
        <dbReference type="ARBA" id="ARBA00023136"/>
    </source>
</evidence>
<dbReference type="PRINTS" id="PR01036">
    <property type="entry name" value="TCRTETB"/>
</dbReference>
<evidence type="ECO:0000313" key="9">
    <source>
        <dbReference type="EMBL" id="NUU61619.1"/>
    </source>
</evidence>
<feature type="transmembrane region" description="Helical" evidence="7">
    <location>
        <begin position="84"/>
        <end position="104"/>
    </location>
</feature>
<feature type="transmembrane region" description="Helical" evidence="7">
    <location>
        <begin position="110"/>
        <end position="131"/>
    </location>
</feature>
<dbReference type="InterPro" id="IPR020846">
    <property type="entry name" value="MFS_dom"/>
</dbReference>
<dbReference type="GO" id="GO:0005886">
    <property type="term" value="C:plasma membrane"/>
    <property type="evidence" value="ECO:0007669"/>
    <property type="project" value="UniProtKB-SubCell"/>
</dbReference>
<feature type="transmembrane region" description="Helical" evidence="7">
    <location>
        <begin position="337"/>
        <end position="356"/>
    </location>
</feature>
<feature type="transmembrane region" description="Helical" evidence="7">
    <location>
        <begin position="204"/>
        <end position="224"/>
    </location>
</feature>
<feature type="transmembrane region" description="Helical" evidence="7">
    <location>
        <begin position="309"/>
        <end position="330"/>
    </location>
</feature>
<dbReference type="RefSeq" id="WP_175372137.1">
    <property type="nucleotide sequence ID" value="NZ_JABWCS010000210.1"/>
</dbReference>
<organism evidence="9 10">
    <name type="scientific">Paenibacillus agri</name>
    <dbReference type="NCBI Taxonomy" id="2744309"/>
    <lineage>
        <taxon>Bacteria</taxon>
        <taxon>Bacillati</taxon>
        <taxon>Bacillota</taxon>
        <taxon>Bacilli</taxon>
        <taxon>Bacillales</taxon>
        <taxon>Paenibacillaceae</taxon>
        <taxon>Paenibacillus</taxon>
    </lineage>
</organism>
<evidence type="ECO:0000256" key="2">
    <source>
        <dbReference type="ARBA" id="ARBA00022448"/>
    </source>
</evidence>